<evidence type="ECO:0000313" key="1">
    <source>
        <dbReference type="EMBL" id="KAK7479019.1"/>
    </source>
</evidence>
<reference evidence="1 2" key="1">
    <citation type="journal article" date="2023" name="Sci. Data">
        <title>Genome assembly of the Korean intertidal mud-creeper Batillaria attramentaria.</title>
        <authorList>
            <person name="Patra A.K."/>
            <person name="Ho P.T."/>
            <person name="Jun S."/>
            <person name="Lee S.J."/>
            <person name="Kim Y."/>
            <person name="Won Y.J."/>
        </authorList>
    </citation>
    <scope>NUCLEOTIDE SEQUENCE [LARGE SCALE GENOMIC DNA]</scope>
    <source>
        <strain evidence="1">Wonlab-2016</strain>
    </source>
</reference>
<name>A0ABD0JW90_9CAEN</name>
<dbReference type="Proteomes" id="UP001519460">
    <property type="component" value="Unassembled WGS sequence"/>
</dbReference>
<sequence length="182" mass="20216">TTKLLSRRSEIDTTVNSYRGRTAVRGYVARGSACVASAGSWSKSNHTLTASSPRARSPVPRNRCVVCALKCRLLGAFFACLAVRLDKLREERRAGTRNSSVSIPQTTGDLVEVGIILKDLAKSSVVDTVTMTSMYHKVLALIKLPPEQRSTRECQELVDWLRAKSKILANVKYGKRRFSRLF</sequence>
<comment type="caution">
    <text evidence="1">The sequence shown here is derived from an EMBL/GenBank/DDBJ whole genome shotgun (WGS) entry which is preliminary data.</text>
</comment>
<keyword evidence="2" id="KW-1185">Reference proteome</keyword>
<proteinExistence type="predicted"/>
<accession>A0ABD0JW90</accession>
<dbReference type="EMBL" id="JACVVK020000313">
    <property type="protein sequence ID" value="KAK7479019.1"/>
    <property type="molecule type" value="Genomic_DNA"/>
</dbReference>
<dbReference type="AlphaFoldDB" id="A0ABD0JW90"/>
<evidence type="ECO:0000313" key="2">
    <source>
        <dbReference type="Proteomes" id="UP001519460"/>
    </source>
</evidence>
<organism evidence="1 2">
    <name type="scientific">Batillaria attramentaria</name>
    <dbReference type="NCBI Taxonomy" id="370345"/>
    <lineage>
        <taxon>Eukaryota</taxon>
        <taxon>Metazoa</taxon>
        <taxon>Spiralia</taxon>
        <taxon>Lophotrochozoa</taxon>
        <taxon>Mollusca</taxon>
        <taxon>Gastropoda</taxon>
        <taxon>Caenogastropoda</taxon>
        <taxon>Sorbeoconcha</taxon>
        <taxon>Cerithioidea</taxon>
        <taxon>Batillariidae</taxon>
        <taxon>Batillaria</taxon>
    </lineage>
</organism>
<protein>
    <submittedName>
        <fullName evidence="1">Uncharacterized protein</fullName>
    </submittedName>
</protein>
<feature type="non-terminal residue" evidence="1">
    <location>
        <position position="1"/>
    </location>
</feature>
<gene>
    <name evidence="1" type="ORF">BaRGS_00029780</name>
</gene>